<name>A0A2B4RKR1_STYPI</name>
<evidence type="ECO:0000256" key="1">
    <source>
        <dbReference type="ARBA" id="ARBA00010963"/>
    </source>
</evidence>
<dbReference type="GO" id="GO:0007088">
    <property type="term" value="P:regulation of mitotic nuclear division"/>
    <property type="evidence" value="ECO:0007669"/>
    <property type="project" value="TreeGrafter"/>
</dbReference>
<dbReference type="GO" id="GO:0005634">
    <property type="term" value="C:nucleus"/>
    <property type="evidence" value="ECO:0007669"/>
    <property type="project" value="TreeGrafter"/>
</dbReference>
<protein>
    <recommendedName>
        <fullName evidence="2">Protein aurora borealis</fullName>
    </recommendedName>
</protein>
<dbReference type="PANTHER" id="PTHR14728">
    <property type="entry name" value="PROTEIN AURORA BOREALIS"/>
    <property type="match status" value="1"/>
</dbReference>
<dbReference type="EMBL" id="LSMT01000513">
    <property type="protein sequence ID" value="PFX16855.1"/>
    <property type="molecule type" value="Genomic_DNA"/>
</dbReference>
<dbReference type="GO" id="GO:0005737">
    <property type="term" value="C:cytoplasm"/>
    <property type="evidence" value="ECO:0007669"/>
    <property type="project" value="TreeGrafter"/>
</dbReference>
<gene>
    <name evidence="7" type="primary">Bora</name>
    <name evidence="7" type="ORF">AWC38_SpisGene18840</name>
</gene>
<keyword evidence="8" id="KW-1185">Reference proteome</keyword>
<organism evidence="7 8">
    <name type="scientific">Stylophora pistillata</name>
    <name type="common">Smooth cauliflower coral</name>
    <dbReference type="NCBI Taxonomy" id="50429"/>
    <lineage>
        <taxon>Eukaryota</taxon>
        <taxon>Metazoa</taxon>
        <taxon>Cnidaria</taxon>
        <taxon>Anthozoa</taxon>
        <taxon>Hexacorallia</taxon>
        <taxon>Scleractinia</taxon>
        <taxon>Astrocoeniina</taxon>
        <taxon>Pocilloporidae</taxon>
        <taxon>Stylophora</taxon>
    </lineage>
</organism>
<evidence type="ECO:0000256" key="3">
    <source>
        <dbReference type="ARBA" id="ARBA00022618"/>
    </source>
</evidence>
<dbReference type="PRINTS" id="PR02038">
    <property type="entry name" value="AURORABORA"/>
</dbReference>
<reference evidence="8" key="1">
    <citation type="journal article" date="2017" name="bioRxiv">
        <title>Comparative analysis of the genomes of Stylophora pistillata and Acropora digitifera provides evidence for extensive differences between species of corals.</title>
        <authorList>
            <person name="Voolstra C.R."/>
            <person name="Li Y."/>
            <person name="Liew Y.J."/>
            <person name="Baumgarten S."/>
            <person name="Zoccola D."/>
            <person name="Flot J.-F."/>
            <person name="Tambutte S."/>
            <person name="Allemand D."/>
            <person name="Aranda M."/>
        </authorList>
    </citation>
    <scope>NUCLEOTIDE SEQUENCE [LARGE SCALE GENOMIC DNA]</scope>
</reference>
<dbReference type="PANTHER" id="PTHR14728:SF2">
    <property type="entry name" value="PROTEIN AURORA BOREALIS"/>
    <property type="match status" value="1"/>
</dbReference>
<dbReference type="GO" id="GO:0060236">
    <property type="term" value="P:regulation of mitotic spindle organization"/>
    <property type="evidence" value="ECO:0007669"/>
    <property type="project" value="TreeGrafter"/>
</dbReference>
<dbReference type="GO" id="GO:0051301">
    <property type="term" value="P:cell division"/>
    <property type="evidence" value="ECO:0007669"/>
    <property type="project" value="UniProtKB-KW"/>
</dbReference>
<evidence type="ECO:0000256" key="6">
    <source>
        <dbReference type="SAM" id="MobiDB-lite"/>
    </source>
</evidence>
<proteinExistence type="inferred from homology"/>
<sequence length="200" mass="22272">MVDSMSSLSCSEITRNPFDSGIENRTNCPDFSPSMFSIQETPGSQKNPADIEEFPDQEYSTTFEKEEDEIAAQEKIDEYFSQNFIVPSPWTPNHEAKHVKFSPLPPATAYIEAVSSMESSSSSPLPSTSKVKADASCQTKLSLPPDFDLQSHIDSVHYNQDGLNGSKDISLSSLRRKLFTQTETETVPEKDHLMVPTNIK</sequence>
<dbReference type="AlphaFoldDB" id="A0A2B4RKR1"/>
<dbReference type="Pfam" id="PF15280">
    <property type="entry name" value="BORA_N"/>
    <property type="match status" value="1"/>
</dbReference>
<dbReference type="GO" id="GO:0019901">
    <property type="term" value="F:protein kinase binding"/>
    <property type="evidence" value="ECO:0007669"/>
    <property type="project" value="TreeGrafter"/>
</dbReference>
<dbReference type="Proteomes" id="UP000225706">
    <property type="component" value="Unassembled WGS sequence"/>
</dbReference>
<feature type="compositionally biased region" description="Polar residues" evidence="6">
    <location>
        <begin position="23"/>
        <end position="47"/>
    </location>
</feature>
<feature type="compositionally biased region" description="Polar residues" evidence="6">
    <location>
        <begin position="1"/>
        <end position="14"/>
    </location>
</feature>
<accession>A0A2B4RKR1</accession>
<dbReference type="InterPro" id="IPR023252">
    <property type="entry name" value="Aurora_borealis_protein"/>
</dbReference>
<feature type="region of interest" description="Disordered" evidence="6">
    <location>
        <begin position="1"/>
        <end position="51"/>
    </location>
</feature>
<keyword evidence="4" id="KW-0498">Mitosis</keyword>
<dbReference type="OrthoDB" id="10020858at2759"/>
<evidence type="ECO:0000256" key="2">
    <source>
        <dbReference type="ARBA" id="ARBA00020055"/>
    </source>
</evidence>
<evidence type="ECO:0000256" key="5">
    <source>
        <dbReference type="ARBA" id="ARBA00023306"/>
    </source>
</evidence>
<evidence type="ECO:0000313" key="7">
    <source>
        <dbReference type="EMBL" id="PFX16855.1"/>
    </source>
</evidence>
<keyword evidence="3" id="KW-0132">Cell division</keyword>
<comment type="similarity">
    <text evidence="1">Belongs to the BORA family.</text>
</comment>
<evidence type="ECO:0000313" key="8">
    <source>
        <dbReference type="Proteomes" id="UP000225706"/>
    </source>
</evidence>
<evidence type="ECO:0000256" key="4">
    <source>
        <dbReference type="ARBA" id="ARBA00022776"/>
    </source>
</evidence>
<comment type="caution">
    <text evidence="7">The sequence shown here is derived from an EMBL/GenBank/DDBJ whole genome shotgun (WGS) entry which is preliminary data.</text>
</comment>
<dbReference type="STRING" id="50429.A0A2B4RKR1"/>
<keyword evidence="5" id="KW-0131">Cell cycle</keyword>